<evidence type="ECO:0000313" key="1">
    <source>
        <dbReference type="EMBL" id="AFJ69738.1"/>
    </source>
</evidence>
<feature type="non-terminal residue" evidence="1">
    <location>
        <position position="1"/>
    </location>
</feature>
<dbReference type="AlphaFoldDB" id="I2CS55"/>
<reference evidence="1" key="1">
    <citation type="journal article" date="2012" name="Bioengineered">
        <title>Additional insights into the genome of the oleaginous model alga Nannochloropsis gaditana.</title>
        <authorList>
            <person name="Jinkerson R.E."/>
            <person name="Radakovits R."/>
            <person name="Posewitz M.C."/>
        </authorList>
    </citation>
    <scope>NUCLEOTIDE SEQUENCE</scope>
    <source>
        <strain evidence="1">CCMP526</strain>
    </source>
</reference>
<organism evidence="1">
    <name type="scientific">Nannochloropsis gaditana (strain CCMP526)</name>
    <name type="common">Green microalga</name>
    <name type="synonym">Microchloropsis gaditana</name>
    <dbReference type="NCBI Taxonomy" id="1093141"/>
    <lineage>
        <taxon>Eukaryota</taxon>
        <taxon>Sar</taxon>
        <taxon>Stramenopiles</taxon>
        <taxon>Ochrophyta</taxon>
        <taxon>Eustigmatophyceae</taxon>
        <taxon>Eustigmatales</taxon>
        <taxon>Monodopsidaceae</taxon>
        <taxon>Nannochloropsis</taxon>
    </lineage>
</organism>
<proteinExistence type="evidence at transcript level"/>
<protein>
    <submittedName>
        <fullName evidence="1">Vacuolar protein sorting-associated</fullName>
    </submittedName>
</protein>
<gene>
    <name evidence="1" type="ORF">NGATSA_2059610</name>
</gene>
<feature type="non-terminal residue" evidence="1">
    <location>
        <position position="85"/>
    </location>
</feature>
<accession>I2CS55</accession>
<sequence length="85" mass="9941">LFNVYLKEDVLDTLGLPLTLRFGRIGHVEVQIPWNQLGRKAVIVKLELVHVLVYAKYQWEDEANERRLEAIKQAQLRVAEEKAEE</sequence>
<name>I2CS55_NANGC</name>
<reference evidence="1" key="2">
    <citation type="journal article" date="2012" name="Nat. Commun.">
        <title>Draft genome sequence and genetic transformation of the oleaginous alga Nannochloropis gaditana.</title>
        <authorList>
            <person name="Radakovits R."/>
            <person name="Jinkerson R.E."/>
            <person name="Fuerstenberg S.I."/>
            <person name="Tae H."/>
            <person name="Settlage R.E."/>
            <person name="Boore J.L."/>
            <person name="Posewitz M.C."/>
        </authorList>
    </citation>
    <scope>NUCLEOTIDE SEQUENCE</scope>
    <source>
        <strain evidence="1">CCMP526</strain>
    </source>
</reference>
<dbReference type="EMBL" id="JU980675">
    <property type="protein sequence ID" value="AFJ69738.1"/>
    <property type="molecule type" value="mRNA"/>
</dbReference>